<protein>
    <recommendedName>
        <fullName evidence="2">DUF1963 domain-containing protein</fullName>
    </recommendedName>
</protein>
<dbReference type="PANTHER" id="PTHR36436:SF6">
    <property type="entry name" value="SLL5081 PROTEIN"/>
    <property type="match status" value="1"/>
</dbReference>
<gene>
    <name evidence="1" type="ORF">KTC_21230</name>
</gene>
<accession>A0A455SKD4</accession>
<dbReference type="InterPro" id="IPR035948">
    <property type="entry name" value="YwqG-like_sf"/>
</dbReference>
<sequence length="262" mass="29622">MEAYEAELERQLQQIVQEIEACGLEQYKDALLARRQPALKIHLELAEQLPVGSSKVGGMPDLPPDFSYPTLIEDYGDVPRGTPLTFLAQYRLQDLASFAFAREVLPSDGMLYFFGLGFQSGDVVLTDCGRVIYWRGDSARLQPYAVSEGVNTYQQAKIHFEPIWSWGFHLLDESLPAECDEITDRYTSEPLHQALGIPTPIQPSDLMEDEEQLKQHVLLLQLDYVPKIGLNFGDAGTAYFLIPKKDLRECNFAHVWCEDACC</sequence>
<dbReference type="Gene3D" id="2.30.320.10">
    <property type="entry name" value="YwqG-like"/>
    <property type="match status" value="1"/>
</dbReference>
<name>A0A455SKD4_9CHLR</name>
<dbReference type="Pfam" id="PF09234">
    <property type="entry name" value="DUF1963"/>
    <property type="match status" value="1"/>
</dbReference>
<dbReference type="InterPro" id="IPR015315">
    <property type="entry name" value="DUF1963"/>
</dbReference>
<organism evidence="1">
    <name type="scientific">Thermosporothrix sp. COM3</name>
    <dbReference type="NCBI Taxonomy" id="2490863"/>
    <lineage>
        <taxon>Bacteria</taxon>
        <taxon>Bacillati</taxon>
        <taxon>Chloroflexota</taxon>
        <taxon>Ktedonobacteria</taxon>
        <taxon>Ktedonobacterales</taxon>
        <taxon>Thermosporotrichaceae</taxon>
        <taxon>Thermosporothrix</taxon>
    </lineage>
</organism>
<dbReference type="SUPFAM" id="SSF103032">
    <property type="entry name" value="Hypothetical protein YwqG"/>
    <property type="match status" value="1"/>
</dbReference>
<dbReference type="EMBL" id="AP019376">
    <property type="protein sequence ID" value="BBH87372.1"/>
    <property type="molecule type" value="Genomic_DNA"/>
</dbReference>
<evidence type="ECO:0008006" key="2">
    <source>
        <dbReference type="Google" id="ProtNLM"/>
    </source>
</evidence>
<dbReference type="PANTHER" id="PTHR36436">
    <property type="entry name" value="SLL5081 PROTEIN"/>
    <property type="match status" value="1"/>
</dbReference>
<reference evidence="1" key="1">
    <citation type="submission" date="2018-12" db="EMBL/GenBank/DDBJ databases">
        <title>Novel natural products biosynthetic potential of the class Ktedonobacteria.</title>
        <authorList>
            <person name="Zheng Y."/>
            <person name="Saitou A."/>
            <person name="Wang C.M."/>
            <person name="Toyoda A."/>
            <person name="Minakuchi Y."/>
            <person name="Sekiguchi Y."/>
            <person name="Ueda K."/>
            <person name="Takano H."/>
            <person name="Sakai Y."/>
            <person name="Yokota A."/>
            <person name="Yabe S."/>
        </authorList>
    </citation>
    <scope>NUCLEOTIDE SEQUENCE</scope>
    <source>
        <strain evidence="1">COM3</strain>
    </source>
</reference>
<proteinExistence type="predicted"/>
<evidence type="ECO:0000313" key="1">
    <source>
        <dbReference type="EMBL" id="BBH87372.1"/>
    </source>
</evidence>
<dbReference type="AlphaFoldDB" id="A0A455SKD4"/>